<dbReference type="GeneID" id="73340438"/>
<proteinExistence type="predicted"/>
<gene>
    <name evidence="2" type="ORF">CLUP02_06429</name>
</gene>
<dbReference type="KEGG" id="clup:CLUP02_06429"/>
<evidence type="ECO:0000313" key="2">
    <source>
        <dbReference type="EMBL" id="UQC80943.1"/>
    </source>
</evidence>
<dbReference type="RefSeq" id="XP_049142571.1">
    <property type="nucleotide sequence ID" value="XM_049285428.1"/>
</dbReference>
<dbReference type="EMBL" id="CP019475">
    <property type="protein sequence ID" value="UQC80943.1"/>
    <property type="molecule type" value="Genomic_DNA"/>
</dbReference>
<feature type="region of interest" description="Disordered" evidence="1">
    <location>
        <begin position="217"/>
        <end position="242"/>
    </location>
</feature>
<name>A0A9Q8SPL5_9PEZI</name>
<protein>
    <submittedName>
        <fullName evidence="2">Uncharacterized protein</fullName>
    </submittedName>
</protein>
<feature type="compositionally biased region" description="Low complexity" evidence="1">
    <location>
        <begin position="221"/>
        <end position="235"/>
    </location>
</feature>
<sequence>MPSRGFLSLAKYLAACLRLDPRHTPHYLPTLRSHEVALARTYVPVLNALKLRNCLPSSFSDTFHVVVFSWSLQSSYLFTHAFRYPKLCLRSPPRRCFCHSPPHAYRTARFRRGLRLRPARQTLSATKPNQPASTKEAPSLFCPASNKTYPAVRDRAILRRTYIELRISNTDIDILADGCDTKLYIFVDDHQPVTRGPEREADDDSGVVCEALIDQSTHTEASSQKFSASFDSSLSIPYRKRQ</sequence>
<accession>A0A9Q8SPL5</accession>
<evidence type="ECO:0000313" key="3">
    <source>
        <dbReference type="Proteomes" id="UP000830671"/>
    </source>
</evidence>
<dbReference type="Proteomes" id="UP000830671">
    <property type="component" value="Chromosome 3"/>
</dbReference>
<evidence type="ECO:0000256" key="1">
    <source>
        <dbReference type="SAM" id="MobiDB-lite"/>
    </source>
</evidence>
<dbReference type="AlphaFoldDB" id="A0A9Q8SPL5"/>
<reference evidence="2" key="1">
    <citation type="journal article" date="2021" name="Mol. Plant Microbe Interact.">
        <title>Complete Genome Sequence of the Plant-Pathogenic Fungus Colletotrichum lupini.</title>
        <authorList>
            <person name="Baroncelli R."/>
            <person name="Pensec F."/>
            <person name="Da Lio D."/>
            <person name="Boufleur T."/>
            <person name="Vicente I."/>
            <person name="Sarrocco S."/>
            <person name="Picot A."/>
            <person name="Baraldi E."/>
            <person name="Sukno S."/>
            <person name="Thon M."/>
            <person name="Le Floch G."/>
        </authorList>
    </citation>
    <scope>NUCLEOTIDE SEQUENCE</scope>
    <source>
        <strain evidence="2">IMI 504893</strain>
    </source>
</reference>
<keyword evidence="3" id="KW-1185">Reference proteome</keyword>
<organism evidence="2 3">
    <name type="scientific">Colletotrichum lupini</name>
    <dbReference type="NCBI Taxonomy" id="145971"/>
    <lineage>
        <taxon>Eukaryota</taxon>
        <taxon>Fungi</taxon>
        <taxon>Dikarya</taxon>
        <taxon>Ascomycota</taxon>
        <taxon>Pezizomycotina</taxon>
        <taxon>Sordariomycetes</taxon>
        <taxon>Hypocreomycetidae</taxon>
        <taxon>Glomerellales</taxon>
        <taxon>Glomerellaceae</taxon>
        <taxon>Colletotrichum</taxon>
        <taxon>Colletotrichum acutatum species complex</taxon>
    </lineage>
</organism>